<protein>
    <submittedName>
        <fullName evidence="2">PiggyBac transposable element-derived protein 4</fullName>
    </submittedName>
</protein>
<proteinExistence type="predicted"/>
<feature type="domain" description="PiggyBac transposable element-derived protein" evidence="1">
    <location>
        <begin position="273"/>
        <end position="626"/>
    </location>
</feature>
<keyword evidence="3" id="KW-1185">Reference proteome</keyword>
<dbReference type="PANTHER" id="PTHR46599:SF6">
    <property type="entry name" value="DUAL SPECIFICITY PHOSPHATASE 26"/>
    <property type="match status" value="1"/>
</dbReference>
<dbReference type="AlphaFoldDB" id="A0A4C1ZHI1"/>
<dbReference type="PANTHER" id="PTHR46599">
    <property type="entry name" value="PIGGYBAC TRANSPOSABLE ELEMENT-DERIVED PROTEIN 4"/>
    <property type="match status" value="1"/>
</dbReference>
<evidence type="ECO:0000313" key="3">
    <source>
        <dbReference type="Proteomes" id="UP000299102"/>
    </source>
</evidence>
<dbReference type="Pfam" id="PF13843">
    <property type="entry name" value="DDE_Tnp_1_7"/>
    <property type="match status" value="1"/>
</dbReference>
<organism evidence="2 3">
    <name type="scientific">Eumeta variegata</name>
    <name type="common">Bagworm moth</name>
    <name type="synonym">Eumeta japonica</name>
    <dbReference type="NCBI Taxonomy" id="151549"/>
    <lineage>
        <taxon>Eukaryota</taxon>
        <taxon>Metazoa</taxon>
        <taxon>Ecdysozoa</taxon>
        <taxon>Arthropoda</taxon>
        <taxon>Hexapoda</taxon>
        <taxon>Insecta</taxon>
        <taxon>Pterygota</taxon>
        <taxon>Neoptera</taxon>
        <taxon>Endopterygota</taxon>
        <taxon>Lepidoptera</taxon>
        <taxon>Glossata</taxon>
        <taxon>Ditrysia</taxon>
        <taxon>Tineoidea</taxon>
        <taxon>Psychidae</taxon>
        <taxon>Oiketicinae</taxon>
        <taxon>Eumeta</taxon>
    </lineage>
</organism>
<dbReference type="STRING" id="151549.A0A4C1ZHI1"/>
<accession>A0A4C1ZHI1</accession>
<comment type="caution">
    <text evidence="2">The sequence shown here is derived from an EMBL/GenBank/DDBJ whole genome shotgun (WGS) entry which is preliminary data.</text>
</comment>
<name>A0A4C1ZHI1_EUMVA</name>
<dbReference type="OrthoDB" id="6770266at2759"/>
<dbReference type="Proteomes" id="UP000299102">
    <property type="component" value="Unassembled WGS sequence"/>
</dbReference>
<gene>
    <name evidence="2" type="primary">PGBD4</name>
    <name evidence="2" type="ORF">EVAR_57471_1</name>
</gene>
<sequence>MGKARSAINISGEAEHSWIQGSALYLDCNEMAAMVKVELEDEDAVTYRESRVQVRHAHLQDSVTDVVWHFKEENDLVLKIEEDVPDEVTIKQELDIKPTVIQPKTLSCPPPPVASVFSHMDLRSQNEKILQWLEESDMESIPDNPSQSDSEEDNNNLETEIHFETDESDEDVAVSSEDDVFVPHTGRSRRLVIDSDSDDGTPTTFGANQIVDVNNEHTQHQQSVIQPRQNILYDKNQHKWSTIPRDPRTRTGARNVLHIVPGPVGISKELSEPKDLFHLFIPEEIIDIIVQYSNIEINIKNNKYKTSKYTTTQTSANEIKALLGLLIQSAALKSNHLPTRTLFDTLRSVKTYKACTSAERFDFLLRRIRFDDKNTRRERRESDRLAPIRDVWKKFIENCKKWYKPGSYITVDEQLVGFRGRCPFRMYIPNKPNKYGLKLVMVADSSTKYMCNAIPYMGKNTNTGNEPLPNYFVKELCKPYQGSNRNITMDNWFTSVPLAAELLKPPYKFTVVGTLRSNKREIPKEMVNTRNRPVGTSIFGFDKEMTLVSYKPKTNKIVYFLSTTHDQPSNNANSKKPEIIEFYNSTKGAVDTVDQMCSIMSTSRKTNRWPLCLFFNILNLTIVNAYVIHVSNAIRNGTKPMKRRPFALQMADDLMKPWLQERYQTITLQRNLKLIIAEILKINDPQEGPSHDVPKTQKLATSVLQKNVV</sequence>
<evidence type="ECO:0000259" key="1">
    <source>
        <dbReference type="Pfam" id="PF13843"/>
    </source>
</evidence>
<evidence type="ECO:0000313" key="2">
    <source>
        <dbReference type="EMBL" id="GBP85995.1"/>
    </source>
</evidence>
<dbReference type="InterPro" id="IPR029526">
    <property type="entry name" value="PGBD"/>
</dbReference>
<dbReference type="EMBL" id="BGZK01001773">
    <property type="protein sequence ID" value="GBP85995.1"/>
    <property type="molecule type" value="Genomic_DNA"/>
</dbReference>
<reference evidence="2 3" key="1">
    <citation type="journal article" date="2019" name="Commun. Biol.">
        <title>The bagworm genome reveals a unique fibroin gene that provides high tensile strength.</title>
        <authorList>
            <person name="Kono N."/>
            <person name="Nakamura H."/>
            <person name="Ohtoshi R."/>
            <person name="Tomita M."/>
            <person name="Numata K."/>
            <person name="Arakawa K."/>
        </authorList>
    </citation>
    <scope>NUCLEOTIDE SEQUENCE [LARGE SCALE GENOMIC DNA]</scope>
</reference>